<dbReference type="Proteomes" id="UP001146351">
    <property type="component" value="Unassembled WGS sequence"/>
</dbReference>
<dbReference type="GO" id="GO:0016985">
    <property type="term" value="F:mannan endo-1,4-beta-mannosidase activity"/>
    <property type="evidence" value="ECO:0007669"/>
    <property type="project" value="UniProtKB-EC"/>
</dbReference>
<dbReference type="EMBL" id="JAPQKO010000002">
    <property type="protein sequence ID" value="KAJ5180957.1"/>
    <property type="molecule type" value="Genomic_DNA"/>
</dbReference>
<comment type="caution">
    <text evidence="1">The sequence shown here is derived from an EMBL/GenBank/DDBJ whole genome shotgun (WGS) entry which is preliminary data.</text>
</comment>
<dbReference type="GO" id="GO:0005576">
    <property type="term" value="C:extracellular region"/>
    <property type="evidence" value="ECO:0007669"/>
    <property type="project" value="UniProtKB-SubCell"/>
</dbReference>
<reference evidence="1" key="1">
    <citation type="submission" date="2022-11" db="EMBL/GenBank/DDBJ databases">
        <authorList>
            <person name="Petersen C."/>
        </authorList>
    </citation>
    <scope>NUCLEOTIDE SEQUENCE</scope>
    <source>
        <strain evidence="1">IBT 21917</strain>
    </source>
</reference>
<accession>A0A9W9INC4</accession>
<name>A0A9W9INC4_9EURO</name>
<dbReference type="OrthoDB" id="406631at2759"/>
<keyword evidence="2" id="KW-1185">Reference proteome</keyword>
<dbReference type="PANTHER" id="PTHR31451">
    <property type="match status" value="1"/>
</dbReference>
<reference evidence="1" key="2">
    <citation type="journal article" date="2023" name="IMA Fungus">
        <title>Comparative genomic study of the Penicillium genus elucidates a diverse pangenome and 15 lateral gene transfer events.</title>
        <authorList>
            <person name="Petersen C."/>
            <person name="Sorensen T."/>
            <person name="Nielsen M.R."/>
            <person name="Sondergaard T.E."/>
            <person name="Sorensen J.L."/>
            <person name="Fitzpatrick D.A."/>
            <person name="Frisvad J.C."/>
            <person name="Nielsen K.L."/>
        </authorList>
    </citation>
    <scope>NUCLEOTIDE SEQUENCE</scope>
    <source>
        <strain evidence="1">IBT 21917</strain>
    </source>
</reference>
<proteinExistence type="predicted"/>
<protein>
    <submittedName>
        <fullName evidence="1">CAZyme family GH5</fullName>
    </submittedName>
</protein>
<evidence type="ECO:0000313" key="1">
    <source>
        <dbReference type="EMBL" id="KAJ5180957.1"/>
    </source>
</evidence>
<dbReference type="AlphaFoldDB" id="A0A9W9INC4"/>
<evidence type="ECO:0000313" key="2">
    <source>
        <dbReference type="Proteomes" id="UP001146351"/>
    </source>
</evidence>
<sequence length="140" mass="15038">MVCIGDEGFGLDTGSDGSYPYSYGEGLNFTRNLEIDSIDFGTFHLYPSSRGTSTDWGNGWATSHGESCAAVDKPCLFEEYGDTSRAGKSPDDGNTFYSGTDEFFLSGDGTCGRHQRMITIKPCEMDDASGNPGSLRPLQG</sequence>
<dbReference type="Gene3D" id="3.20.20.80">
    <property type="entry name" value="Glycosidases"/>
    <property type="match status" value="1"/>
</dbReference>
<gene>
    <name evidence="1" type="ORF">N7492_004167</name>
</gene>
<organism evidence="1 2">
    <name type="scientific">Penicillium capsulatum</name>
    <dbReference type="NCBI Taxonomy" id="69766"/>
    <lineage>
        <taxon>Eukaryota</taxon>
        <taxon>Fungi</taxon>
        <taxon>Dikarya</taxon>
        <taxon>Ascomycota</taxon>
        <taxon>Pezizomycotina</taxon>
        <taxon>Eurotiomycetes</taxon>
        <taxon>Eurotiomycetidae</taxon>
        <taxon>Eurotiales</taxon>
        <taxon>Aspergillaceae</taxon>
        <taxon>Penicillium</taxon>
    </lineage>
</organism>
<dbReference type="InterPro" id="IPR017853">
    <property type="entry name" value="GH"/>
</dbReference>
<dbReference type="InterPro" id="IPR045053">
    <property type="entry name" value="MAN-like"/>
</dbReference>
<dbReference type="SUPFAM" id="SSF51445">
    <property type="entry name" value="(Trans)glycosidases"/>
    <property type="match status" value="1"/>
</dbReference>
<dbReference type="PANTHER" id="PTHR31451:SF39">
    <property type="entry name" value="MANNAN ENDO-1,4-BETA-MANNOSIDASE 1"/>
    <property type="match status" value="1"/>
</dbReference>